<comment type="caution">
    <text evidence="9">The sequence shown here is derived from an EMBL/GenBank/DDBJ whole genome shotgun (WGS) entry which is preliminary data.</text>
</comment>
<keyword evidence="4" id="KW-1003">Cell membrane</keyword>
<keyword evidence="6 8" id="KW-1133">Transmembrane helix</keyword>
<reference evidence="9" key="1">
    <citation type="journal article" date="2014" name="Int. J. Syst. Evol. Microbiol.">
        <title>Complete genome sequence of Corynebacterium casei LMG S-19264T (=DSM 44701T), isolated from a smear-ripened cheese.</title>
        <authorList>
            <consortium name="US DOE Joint Genome Institute (JGI-PGF)"/>
            <person name="Walter F."/>
            <person name="Albersmeier A."/>
            <person name="Kalinowski J."/>
            <person name="Ruckert C."/>
        </authorList>
    </citation>
    <scope>NUCLEOTIDE SEQUENCE</scope>
    <source>
        <strain evidence="9">CGMCC 1.15478</strain>
    </source>
</reference>
<comment type="subcellular location">
    <subcellularLocation>
        <location evidence="1">Cell membrane</location>
        <topology evidence="1">Multi-pass membrane protein</topology>
    </subcellularLocation>
</comment>
<feature type="transmembrane region" description="Helical" evidence="8">
    <location>
        <begin position="60"/>
        <end position="82"/>
    </location>
</feature>
<dbReference type="EMBL" id="BMJH01000001">
    <property type="protein sequence ID" value="GGC61605.1"/>
    <property type="molecule type" value="Genomic_DNA"/>
</dbReference>
<dbReference type="PANTHER" id="PTHR34702:SF1">
    <property type="entry name" value="NA(+)_H(+) ANTIPORTER SUBUNIT F"/>
    <property type="match status" value="1"/>
</dbReference>
<proteinExistence type="inferred from homology"/>
<keyword evidence="5 8" id="KW-0812">Transmembrane</keyword>
<dbReference type="NCBIfam" id="NF005930">
    <property type="entry name" value="PRK07948.1"/>
    <property type="match status" value="1"/>
</dbReference>
<comment type="similarity">
    <text evidence="2">Belongs to the CPA3 antiporters (TC 2.A.63) subunit F family.</text>
</comment>
<evidence type="ECO:0000256" key="4">
    <source>
        <dbReference type="ARBA" id="ARBA00022475"/>
    </source>
</evidence>
<accession>A0A916XBN9</accession>
<evidence type="ECO:0000313" key="10">
    <source>
        <dbReference type="Proteomes" id="UP000641514"/>
    </source>
</evidence>
<evidence type="ECO:0000256" key="2">
    <source>
        <dbReference type="ARBA" id="ARBA00009212"/>
    </source>
</evidence>
<sequence length="92" mass="9784">MTTVFVICAVALVLAAAITSFRLVRGPNSLDRLVAVDMLVALSVCGLAVWTAFTRDTTLISAIVALTLLGFIGSIAITRYRVPDTTVEEEPT</sequence>
<reference evidence="9" key="2">
    <citation type="submission" date="2020-09" db="EMBL/GenBank/DDBJ databases">
        <authorList>
            <person name="Sun Q."/>
            <person name="Zhou Y."/>
        </authorList>
    </citation>
    <scope>NUCLEOTIDE SEQUENCE</scope>
    <source>
        <strain evidence="9">CGMCC 1.15478</strain>
    </source>
</reference>
<evidence type="ECO:0000256" key="8">
    <source>
        <dbReference type="SAM" id="Phobius"/>
    </source>
</evidence>
<dbReference type="Proteomes" id="UP000641514">
    <property type="component" value="Unassembled WGS sequence"/>
</dbReference>
<dbReference type="Pfam" id="PF04066">
    <property type="entry name" value="MrpF_PhaF"/>
    <property type="match status" value="1"/>
</dbReference>
<protein>
    <submittedName>
        <fullName evidence="9">Cation antiporter subunit</fullName>
    </submittedName>
</protein>
<dbReference type="GO" id="GO:0005886">
    <property type="term" value="C:plasma membrane"/>
    <property type="evidence" value="ECO:0007669"/>
    <property type="project" value="UniProtKB-SubCell"/>
</dbReference>
<evidence type="ECO:0000256" key="1">
    <source>
        <dbReference type="ARBA" id="ARBA00004651"/>
    </source>
</evidence>
<evidence type="ECO:0000256" key="3">
    <source>
        <dbReference type="ARBA" id="ARBA00022448"/>
    </source>
</evidence>
<keyword evidence="3" id="KW-0813">Transport</keyword>
<evidence type="ECO:0000256" key="6">
    <source>
        <dbReference type="ARBA" id="ARBA00022989"/>
    </source>
</evidence>
<dbReference type="RefSeq" id="WP_188671637.1">
    <property type="nucleotide sequence ID" value="NZ_BMJH01000001.1"/>
</dbReference>
<feature type="transmembrane region" description="Helical" evidence="8">
    <location>
        <begin position="33"/>
        <end position="53"/>
    </location>
</feature>
<name>A0A916XBN9_9ACTN</name>
<evidence type="ECO:0000313" key="9">
    <source>
        <dbReference type="EMBL" id="GGC61605.1"/>
    </source>
</evidence>
<evidence type="ECO:0000256" key="7">
    <source>
        <dbReference type="ARBA" id="ARBA00023136"/>
    </source>
</evidence>
<keyword evidence="7 8" id="KW-0472">Membrane</keyword>
<dbReference type="InterPro" id="IPR007208">
    <property type="entry name" value="MrpF/PhaF-like"/>
</dbReference>
<keyword evidence="10" id="KW-1185">Reference proteome</keyword>
<dbReference type="AlphaFoldDB" id="A0A916XBN9"/>
<gene>
    <name evidence="9" type="ORF">GCM10011410_12600</name>
</gene>
<dbReference type="PANTHER" id="PTHR34702">
    <property type="entry name" value="NA(+)/H(+) ANTIPORTER SUBUNIT F1"/>
    <property type="match status" value="1"/>
</dbReference>
<dbReference type="GO" id="GO:0015385">
    <property type="term" value="F:sodium:proton antiporter activity"/>
    <property type="evidence" value="ECO:0007669"/>
    <property type="project" value="TreeGrafter"/>
</dbReference>
<organism evidence="9 10">
    <name type="scientific">Hoyosella rhizosphaerae</name>
    <dbReference type="NCBI Taxonomy" id="1755582"/>
    <lineage>
        <taxon>Bacteria</taxon>
        <taxon>Bacillati</taxon>
        <taxon>Actinomycetota</taxon>
        <taxon>Actinomycetes</taxon>
        <taxon>Mycobacteriales</taxon>
        <taxon>Hoyosellaceae</taxon>
        <taxon>Hoyosella</taxon>
    </lineage>
</organism>
<evidence type="ECO:0000256" key="5">
    <source>
        <dbReference type="ARBA" id="ARBA00022692"/>
    </source>
</evidence>